<feature type="compositionally biased region" description="Polar residues" evidence="1">
    <location>
        <begin position="19"/>
        <end position="32"/>
    </location>
</feature>
<organism evidence="2">
    <name type="scientific">Tanacetum cinerariifolium</name>
    <name type="common">Dalmatian daisy</name>
    <name type="synonym">Chrysanthemum cinerariifolium</name>
    <dbReference type="NCBI Taxonomy" id="118510"/>
    <lineage>
        <taxon>Eukaryota</taxon>
        <taxon>Viridiplantae</taxon>
        <taxon>Streptophyta</taxon>
        <taxon>Embryophyta</taxon>
        <taxon>Tracheophyta</taxon>
        <taxon>Spermatophyta</taxon>
        <taxon>Magnoliopsida</taxon>
        <taxon>eudicotyledons</taxon>
        <taxon>Gunneridae</taxon>
        <taxon>Pentapetalae</taxon>
        <taxon>asterids</taxon>
        <taxon>campanulids</taxon>
        <taxon>Asterales</taxon>
        <taxon>Asteraceae</taxon>
        <taxon>Asteroideae</taxon>
        <taxon>Anthemideae</taxon>
        <taxon>Anthemidinae</taxon>
        <taxon>Tanacetum</taxon>
    </lineage>
</organism>
<name>A0A699XQS3_TANCI</name>
<feature type="region of interest" description="Disordered" evidence="1">
    <location>
        <begin position="1"/>
        <end position="38"/>
    </location>
</feature>
<dbReference type="EMBL" id="BKCJ011875987">
    <property type="protein sequence ID" value="GFD60298.1"/>
    <property type="molecule type" value="Genomic_DNA"/>
</dbReference>
<evidence type="ECO:0000256" key="1">
    <source>
        <dbReference type="SAM" id="MobiDB-lite"/>
    </source>
</evidence>
<reference evidence="2" key="1">
    <citation type="journal article" date="2019" name="Sci. Rep.">
        <title>Draft genome of Tanacetum cinerariifolium, the natural source of mosquito coil.</title>
        <authorList>
            <person name="Yamashiro T."/>
            <person name="Shiraishi A."/>
            <person name="Satake H."/>
            <person name="Nakayama K."/>
        </authorList>
    </citation>
    <scope>NUCLEOTIDE SEQUENCE</scope>
</reference>
<comment type="caution">
    <text evidence="2">The sequence shown here is derived from an EMBL/GenBank/DDBJ whole genome shotgun (WGS) entry which is preliminary data.</text>
</comment>
<sequence>ESSSSKPQDGCSPEVLEGSRNTNPTASTSNPPAAQMKTLTVEIPIPTVSSPVLTAC</sequence>
<feature type="non-terminal residue" evidence="2">
    <location>
        <position position="1"/>
    </location>
</feature>
<accession>A0A699XQS3</accession>
<protein>
    <submittedName>
        <fullName evidence="2">Uncharacterized protein</fullName>
    </submittedName>
</protein>
<dbReference type="AlphaFoldDB" id="A0A699XQS3"/>
<proteinExistence type="predicted"/>
<gene>
    <name evidence="2" type="ORF">Tci_932267</name>
</gene>
<evidence type="ECO:0000313" key="2">
    <source>
        <dbReference type="EMBL" id="GFD60298.1"/>
    </source>
</evidence>